<keyword evidence="4" id="KW-0663">Pyridoxal phosphate</keyword>
<keyword evidence="7" id="KW-1185">Reference proteome</keyword>
<protein>
    <submittedName>
        <fullName evidence="6">Low specificity L-threonine aldolase</fullName>
    </submittedName>
</protein>
<reference evidence="6 7" key="1">
    <citation type="submission" date="2018-08" db="EMBL/GenBank/DDBJ databases">
        <title>Erythrobacter zhengii sp.nov., a bacterium isolated from deep-sea sediment.</title>
        <authorList>
            <person name="Fang C."/>
            <person name="Wu Y.-H."/>
            <person name="Sun C."/>
            <person name="Wang H."/>
            <person name="Cheng H."/>
            <person name="Meng F.-X."/>
            <person name="Wang C.-S."/>
            <person name="Xu X.-W."/>
        </authorList>
    </citation>
    <scope>NUCLEOTIDE SEQUENCE [LARGE SCALE GENOMIC DNA]</scope>
    <source>
        <strain evidence="6 7">CCTCC AB 2015396</strain>
    </source>
</reference>
<dbReference type="InterPro" id="IPR015424">
    <property type="entry name" value="PyrdxlP-dep_Trfase"/>
</dbReference>
<comment type="similarity">
    <text evidence="2">Belongs to the threonine aldolase family.</text>
</comment>
<dbReference type="OrthoDB" id="9774495at2"/>
<dbReference type="Gene3D" id="3.40.640.10">
    <property type="entry name" value="Type I PLP-dependent aspartate aminotransferase-like (Major domain)"/>
    <property type="match status" value="1"/>
</dbReference>
<comment type="subunit">
    <text evidence="3">Homotetramer.</text>
</comment>
<evidence type="ECO:0000256" key="3">
    <source>
        <dbReference type="ARBA" id="ARBA00011881"/>
    </source>
</evidence>
<evidence type="ECO:0000256" key="2">
    <source>
        <dbReference type="ARBA" id="ARBA00006966"/>
    </source>
</evidence>
<evidence type="ECO:0000313" key="6">
    <source>
        <dbReference type="EMBL" id="RIV81771.1"/>
    </source>
</evidence>
<dbReference type="InterPro" id="IPR015421">
    <property type="entry name" value="PyrdxlP-dep_Trfase_major"/>
</dbReference>
<dbReference type="InterPro" id="IPR001597">
    <property type="entry name" value="ArAA_b-elim_lyase/Thr_aldolase"/>
</dbReference>
<dbReference type="SUPFAM" id="SSF53383">
    <property type="entry name" value="PLP-dependent transferases"/>
    <property type="match status" value="1"/>
</dbReference>
<organism evidence="6 7">
    <name type="scientific">Aurantiacibacter xanthus</name>
    <dbReference type="NCBI Taxonomy" id="1784712"/>
    <lineage>
        <taxon>Bacteria</taxon>
        <taxon>Pseudomonadati</taxon>
        <taxon>Pseudomonadota</taxon>
        <taxon>Alphaproteobacteria</taxon>
        <taxon>Sphingomonadales</taxon>
        <taxon>Erythrobacteraceae</taxon>
        <taxon>Aurantiacibacter</taxon>
    </lineage>
</organism>
<comment type="cofactor">
    <cofactor evidence="1">
        <name>pyridoxal 5'-phosphate</name>
        <dbReference type="ChEBI" id="CHEBI:597326"/>
    </cofactor>
</comment>
<evidence type="ECO:0000256" key="1">
    <source>
        <dbReference type="ARBA" id="ARBA00001933"/>
    </source>
</evidence>
<dbReference type="EMBL" id="QXFM01000133">
    <property type="protein sequence ID" value="RIV81771.1"/>
    <property type="molecule type" value="Genomic_DNA"/>
</dbReference>
<feature type="domain" description="Aromatic amino acid beta-eliminating lyase/threonine aldolase" evidence="5">
    <location>
        <begin position="3"/>
        <end position="266"/>
    </location>
</feature>
<dbReference type="GO" id="GO:0006520">
    <property type="term" value="P:amino acid metabolic process"/>
    <property type="evidence" value="ECO:0007669"/>
    <property type="project" value="InterPro"/>
</dbReference>
<dbReference type="Gene3D" id="3.90.1150.10">
    <property type="entry name" value="Aspartate Aminotransferase, domain 1"/>
    <property type="match status" value="1"/>
</dbReference>
<dbReference type="RefSeq" id="WP_119594058.1">
    <property type="nucleotide sequence ID" value="NZ_QXFM01000133.1"/>
</dbReference>
<gene>
    <name evidence="6" type="ORF">D2V17_16665</name>
</gene>
<dbReference type="PANTHER" id="PTHR48097:SF5">
    <property type="entry name" value="LOW SPECIFICITY L-THREONINE ALDOLASE"/>
    <property type="match status" value="1"/>
</dbReference>
<comment type="caution">
    <text evidence="6">The sequence shown here is derived from an EMBL/GenBank/DDBJ whole genome shotgun (WGS) entry which is preliminary data.</text>
</comment>
<evidence type="ECO:0000259" key="5">
    <source>
        <dbReference type="Pfam" id="PF01212"/>
    </source>
</evidence>
<evidence type="ECO:0000256" key="4">
    <source>
        <dbReference type="ARBA" id="ARBA00022898"/>
    </source>
</evidence>
<proteinExistence type="inferred from homology"/>
<dbReference type="GO" id="GO:0016829">
    <property type="term" value="F:lyase activity"/>
    <property type="evidence" value="ECO:0007669"/>
    <property type="project" value="InterPro"/>
</dbReference>
<sequence length="331" mass="35051">MLFLSDNTARVHPQVWAAMQAADAPDAPYDNDALSQRLDAAYSELFGRDCAALWVGTGTAANCLSLATLVEPHGAVICEENAHIERDECGAPGFYLHGAKLLLASGEGAKLTPEAIEAVAAGITRGVHQVPAQAVSITQVSEYGLAYSPDELAAIGAAVSRLGLGLHMDGARFGNAVAFLGCAPAAAAGPADALSFGFTKNGAMDADAVVLFDPAQADLVRWRRKRAGHLRSKGRFMAAQLLAMLEGDLWLDLARKANAAAVLVAEGAGERLLYPHQSNELFVRLSPEERAALRAEGFAFYDWDDAHARIVAAWDTRPEHAQALGRAIARL</sequence>
<dbReference type="Pfam" id="PF01212">
    <property type="entry name" value="Beta_elim_lyase"/>
    <property type="match status" value="1"/>
</dbReference>
<dbReference type="AlphaFoldDB" id="A0A3A1P4T2"/>
<evidence type="ECO:0000313" key="7">
    <source>
        <dbReference type="Proteomes" id="UP000265366"/>
    </source>
</evidence>
<dbReference type="Proteomes" id="UP000265366">
    <property type="component" value="Unassembled WGS sequence"/>
</dbReference>
<accession>A0A3A1P4T2</accession>
<dbReference type="PANTHER" id="PTHR48097">
    <property type="entry name" value="L-THREONINE ALDOLASE-RELATED"/>
    <property type="match status" value="1"/>
</dbReference>
<name>A0A3A1P4T2_9SPHN</name>
<dbReference type="InterPro" id="IPR015422">
    <property type="entry name" value="PyrdxlP-dep_Trfase_small"/>
</dbReference>